<name>A0A0C3SAJ1_PHLG1</name>
<dbReference type="OrthoDB" id="288987at2759"/>
<evidence type="ECO:0000256" key="1">
    <source>
        <dbReference type="ARBA" id="ARBA00022801"/>
    </source>
</evidence>
<sequence length="480" mass="53521">MTPTGSQASDDIEFLYERRATKLHCQICAVDLVKLTEEQKIKHYDNHFSEQPQASTSSLKPRLNNMPPRSTFSPLKRKRGDSGPEEVFWHSGRSDPPPSNFTPGLIPVLKKALMKAHSKNQIEKAYLCSDVAVHVGTESWDRGWGCGYRNFLMSSSALMGQQSQPLYFPLLDDPLPPGVRNLQRWIEDAWAEGYDDEGAQQLKHSLFGTTKWIGTAGKYLSGTCFNFTTDIQQSYMLPSLLAVSPGRLRSAAERQAVLQQFNVPHLSIYPGTDALLRWIVDYFTQDAPKQGNINDALRAASPVVITDKMPIVLQHAGHSRTVIGYERHQGKITLLMFDPGRRVPSDIRELALASTASEGGSSSYSPRKSHASPKKVLQRILHPQSSGNTLQSKNKAKRLRAGDEVIILDSDSDCDDSGSSRKPASPPPEIKPSKILNVFRVSPSNIARKDKYQILYFPMTAPLTDEERHQRKVVTSKKVS</sequence>
<dbReference type="Proteomes" id="UP000053257">
    <property type="component" value="Unassembled WGS sequence"/>
</dbReference>
<feature type="region of interest" description="Disordered" evidence="2">
    <location>
        <begin position="354"/>
        <end position="375"/>
    </location>
</feature>
<proteinExistence type="predicted"/>
<accession>A0A0C3SAJ1</accession>
<keyword evidence="1" id="KW-0378">Hydrolase</keyword>
<evidence type="ECO:0000313" key="5">
    <source>
        <dbReference type="Proteomes" id="UP000053257"/>
    </source>
</evidence>
<feature type="region of interest" description="Disordered" evidence="2">
    <location>
        <begin position="409"/>
        <end position="431"/>
    </location>
</feature>
<feature type="compositionally biased region" description="Polar residues" evidence="2">
    <location>
        <begin position="49"/>
        <end position="59"/>
    </location>
</feature>
<dbReference type="Gene3D" id="3.90.70.130">
    <property type="match status" value="1"/>
</dbReference>
<keyword evidence="5" id="KW-1185">Reference proteome</keyword>
<dbReference type="STRING" id="745531.A0A0C3SAJ1"/>
<dbReference type="HOGENOM" id="CLU_029795_0_0_1"/>
<dbReference type="EMBL" id="KN840468">
    <property type="protein sequence ID" value="KIP09247.1"/>
    <property type="molecule type" value="Genomic_DNA"/>
</dbReference>
<feature type="compositionally biased region" description="Low complexity" evidence="2">
    <location>
        <begin position="354"/>
        <end position="366"/>
    </location>
</feature>
<dbReference type="GO" id="GO:0016787">
    <property type="term" value="F:hydrolase activity"/>
    <property type="evidence" value="ECO:0007669"/>
    <property type="project" value="UniProtKB-KW"/>
</dbReference>
<protein>
    <recommendedName>
        <fullName evidence="3">UFSP1/2/DUB catalytic domain-containing protein</fullName>
    </recommendedName>
</protein>
<feature type="domain" description="UFSP1/2/DUB catalytic" evidence="3">
    <location>
        <begin position="125"/>
        <end position="355"/>
    </location>
</feature>
<gene>
    <name evidence="4" type="ORF">PHLGIDRAFT_126409</name>
</gene>
<evidence type="ECO:0000256" key="2">
    <source>
        <dbReference type="SAM" id="MobiDB-lite"/>
    </source>
</evidence>
<feature type="region of interest" description="Disordered" evidence="2">
    <location>
        <begin position="46"/>
        <end position="94"/>
    </location>
</feature>
<evidence type="ECO:0000313" key="4">
    <source>
        <dbReference type="EMBL" id="KIP09247.1"/>
    </source>
</evidence>
<evidence type="ECO:0000259" key="3">
    <source>
        <dbReference type="Pfam" id="PF07910"/>
    </source>
</evidence>
<organism evidence="4 5">
    <name type="scientific">Phlebiopsis gigantea (strain 11061_1 CR5-6)</name>
    <name type="common">White-rot fungus</name>
    <name type="synonym">Peniophora gigantea</name>
    <dbReference type="NCBI Taxonomy" id="745531"/>
    <lineage>
        <taxon>Eukaryota</taxon>
        <taxon>Fungi</taxon>
        <taxon>Dikarya</taxon>
        <taxon>Basidiomycota</taxon>
        <taxon>Agaricomycotina</taxon>
        <taxon>Agaricomycetes</taxon>
        <taxon>Polyporales</taxon>
        <taxon>Phanerochaetaceae</taxon>
        <taxon>Phlebiopsis</taxon>
    </lineage>
</organism>
<dbReference type="AlphaFoldDB" id="A0A0C3SAJ1"/>
<dbReference type="Pfam" id="PF07910">
    <property type="entry name" value="Peptidase_C78"/>
    <property type="match status" value="1"/>
</dbReference>
<dbReference type="InterPro" id="IPR012462">
    <property type="entry name" value="UFSP1/2_DUB_cat"/>
</dbReference>
<reference evidence="4 5" key="1">
    <citation type="journal article" date="2014" name="PLoS Genet.">
        <title>Analysis of the Phlebiopsis gigantea genome, transcriptome and secretome provides insight into its pioneer colonization strategies of wood.</title>
        <authorList>
            <person name="Hori C."/>
            <person name="Ishida T."/>
            <person name="Igarashi K."/>
            <person name="Samejima M."/>
            <person name="Suzuki H."/>
            <person name="Master E."/>
            <person name="Ferreira P."/>
            <person name="Ruiz-Duenas F.J."/>
            <person name="Held B."/>
            <person name="Canessa P."/>
            <person name="Larrondo L.F."/>
            <person name="Schmoll M."/>
            <person name="Druzhinina I.S."/>
            <person name="Kubicek C.P."/>
            <person name="Gaskell J.A."/>
            <person name="Kersten P."/>
            <person name="St John F."/>
            <person name="Glasner J."/>
            <person name="Sabat G."/>
            <person name="Splinter BonDurant S."/>
            <person name="Syed K."/>
            <person name="Yadav J."/>
            <person name="Mgbeahuruike A.C."/>
            <person name="Kovalchuk A."/>
            <person name="Asiegbu F.O."/>
            <person name="Lackner G."/>
            <person name="Hoffmeister D."/>
            <person name="Rencoret J."/>
            <person name="Gutierrez A."/>
            <person name="Sun H."/>
            <person name="Lindquist E."/>
            <person name="Barry K."/>
            <person name="Riley R."/>
            <person name="Grigoriev I.V."/>
            <person name="Henrissat B."/>
            <person name="Kues U."/>
            <person name="Berka R.M."/>
            <person name="Martinez A.T."/>
            <person name="Covert S.F."/>
            <person name="Blanchette R.A."/>
            <person name="Cullen D."/>
        </authorList>
    </citation>
    <scope>NUCLEOTIDE SEQUENCE [LARGE SCALE GENOMIC DNA]</scope>
    <source>
        <strain evidence="4 5">11061_1 CR5-6</strain>
    </source>
</reference>